<dbReference type="GO" id="GO:0016787">
    <property type="term" value="F:hydrolase activity"/>
    <property type="evidence" value="ECO:0007669"/>
    <property type="project" value="UniProtKB-KW"/>
</dbReference>
<evidence type="ECO:0000256" key="4">
    <source>
        <dbReference type="ARBA" id="ARBA00022723"/>
    </source>
</evidence>
<dbReference type="SUPFAM" id="SSF64438">
    <property type="entry name" value="CNF1/YfiH-like putative cysteine hydrolases"/>
    <property type="match status" value="1"/>
</dbReference>
<name>A0A832I932_UNCEI</name>
<keyword evidence="6" id="KW-0862">Zinc</keyword>
<dbReference type="Gene3D" id="3.60.140.10">
    <property type="entry name" value="CNF1/YfiH-like putative cysteine hydrolases"/>
    <property type="match status" value="1"/>
</dbReference>
<evidence type="ECO:0000256" key="8">
    <source>
        <dbReference type="ARBA" id="ARBA00048968"/>
    </source>
</evidence>
<dbReference type="InterPro" id="IPR038371">
    <property type="entry name" value="Cu_polyphenol_OxRdtase_sf"/>
</dbReference>
<keyword evidence="4" id="KW-0479">Metal-binding</keyword>
<dbReference type="Pfam" id="PF02578">
    <property type="entry name" value="Cu-oxidase_4"/>
    <property type="match status" value="1"/>
</dbReference>
<comment type="similarity">
    <text evidence="2">Belongs to the purine nucleoside phosphorylase YfiH/LACC1 family.</text>
</comment>
<dbReference type="AlphaFoldDB" id="A0A832I932"/>
<dbReference type="InterPro" id="IPR003730">
    <property type="entry name" value="Cu_polyphenol_OxRdtase"/>
</dbReference>
<evidence type="ECO:0000256" key="5">
    <source>
        <dbReference type="ARBA" id="ARBA00022801"/>
    </source>
</evidence>
<evidence type="ECO:0000313" key="10">
    <source>
        <dbReference type="EMBL" id="HGZ42807.1"/>
    </source>
</evidence>
<dbReference type="InterPro" id="IPR011324">
    <property type="entry name" value="Cytotoxic_necrot_fac-like_cat"/>
</dbReference>
<keyword evidence="5" id="KW-0378">Hydrolase</keyword>
<comment type="caution">
    <text evidence="10">The sequence shown here is derived from an EMBL/GenBank/DDBJ whole genome shotgun (WGS) entry which is preliminary data.</text>
</comment>
<comment type="catalytic activity">
    <reaction evidence="7">
        <text>adenosine + H2O + H(+) = inosine + NH4(+)</text>
        <dbReference type="Rhea" id="RHEA:24408"/>
        <dbReference type="ChEBI" id="CHEBI:15377"/>
        <dbReference type="ChEBI" id="CHEBI:15378"/>
        <dbReference type="ChEBI" id="CHEBI:16335"/>
        <dbReference type="ChEBI" id="CHEBI:17596"/>
        <dbReference type="ChEBI" id="CHEBI:28938"/>
        <dbReference type="EC" id="3.5.4.4"/>
    </reaction>
    <physiologicalReaction direction="left-to-right" evidence="7">
        <dbReference type="Rhea" id="RHEA:24409"/>
    </physiologicalReaction>
</comment>
<gene>
    <name evidence="10" type="ORF">ENR23_05160</name>
</gene>
<evidence type="ECO:0000256" key="3">
    <source>
        <dbReference type="ARBA" id="ARBA00022679"/>
    </source>
</evidence>
<dbReference type="EMBL" id="DSQF01000012">
    <property type="protein sequence ID" value="HGZ42807.1"/>
    <property type="molecule type" value="Genomic_DNA"/>
</dbReference>
<reference evidence="10" key="1">
    <citation type="journal article" date="2020" name="mSystems">
        <title>Genome- and Community-Level Interaction Insights into Carbon Utilization and Element Cycling Functions of Hydrothermarchaeota in Hydrothermal Sediment.</title>
        <authorList>
            <person name="Zhou Z."/>
            <person name="Liu Y."/>
            <person name="Xu W."/>
            <person name="Pan J."/>
            <person name="Luo Z.H."/>
            <person name="Li M."/>
        </authorList>
    </citation>
    <scope>NUCLEOTIDE SEQUENCE [LARGE SCALE GENOMIC DNA]</scope>
    <source>
        <strain evidence="10">SpSt-381</strain>
    </source>
</reference>
<keyword evidence="3" id="KW-0808">Transferase</keyword>
<dbReference type="CDD" id="cd16833">
    <property type="entry name" value="YfiH"/>
    <property type="match status" value="1"/>
</dbReference>
<evidence type="ECO:0000256" key="6">
    <source>
        <dbReference type="ARBA" id="ARBA00022833"/>
    </source>
</evidence>
<dbReference type="PANTHER" id="PTHR30616">
    <property type="entry name" value="UNCHARACTERIZED PROTEIN YFIH"/>
    <property type="match status" value="1"/>
</dbReference>
<proteinExistence type="inferred from homology"/>
<comment type="catalytic activity">
    <reaction evidence="8">
        <text>adenosine + phosphate = alpha-D-ribose 1-phosphate + adenine</text>
        <dbReference type="Rhea" id="RHEA:27642"/>
        <dbReference type="ChEBI" id="CHEBI:16335"/>
        <dbReference type="ChEBI" id="CHEBI:16708"/>
        <dbReference type="ChEBI" id="CHEBI:43474"/>
        <dbReference type="ChEBI" id="CHEBI:57720"/>
        <dbReference type="EC" id="2.4.2.1"/>
    </reaction>
    <physiologicalReaction direction="left-to-right" evidence="8">
        <dbReference type="Rhea" id="RHEA:27643"/>
    </physiologicalReaction>
</comment>
<organism evidence="10">
    <name type="scientific">Eiseniibacteriota bacterium</name>
    <dbReference type="NCBI Taxonomy" id="2212470"/>
    <lineage>
        <taxon>Bacteria</taxon>
        <taxon>Candidatus Eiseniibacteriota</taxon>
    </lineage>
</organism>
<comment type="catalytic activity">
    <reaction evidence="1">
        <text>inosine + phosphate = alpha-D-ribose 1-phosphate + hypoxanthine</text>
        <dbReference type="Rhea" id="RHEA:27646"/>
        <dbReference type="ChEBI" id="CHEBI:17368"/>
        <dbReference type="ChEBI" id="CHEBI:17596"/>
        <dbReference type="ChEBI" id="CHEBI:43474"/>
        <dbReference type="ChEBI" id="CHEBI:57720"/>
        <dbReference type="EC" id="2.4.2.1"/>
    </reaction>
    <physiologicalReaction direction="left-to-right" evidence="1">
        <dbReference type="Rhea" id="RHEA:27647"/>
    </physiologicalReaction>
</comment>
<evidence type="ECO:0000256" key="9">
    <source>
        <dbReference type="ARBA" id="ARBA00049893"/>
    </source>
</evidence>
<accession>A0A832I932</accession>
<protein>
    <submittedName>
        <fullName evidence="10">Laccase domain-containing protein</fullName>
    </submittedName>
</protein>
<sequence length="263" mass="27087">MWTLDSGGAPPLWRLAGDVPAAVGFTTRRGGVSRAPYDSLNVGRSTGDRPENVTENRRRVLAALGLDLERLATAGQVHGARIVEVSEPGHVPECDALLSRTPGLAVAVTTADCLPIVLLAPGVVAVAHSGWRGTAAGMPRVALGAVCAAAGVAPADVAVHVGPCIRACCYAVGPDVLSEFPAAATRPAAGRTHLDLVEATRLQLTAAGLPASSWNDTGACTACAPDWYFSHRRDGSPSGRQWAVAALRPGTLDRRDARGGRAV</sequence>
<dbReference type="PANTHER" id="PTHR30616:SF2">
    <property type="entry name" value="PURINE NUCLEOSIDE PHOSPHORYLASE LACC1"/>
    <property type="match status" value="1"/>
</dbReference>
<comment type="catalytic activity">
    <reaction evidence="9">
        <text>S-methyl-5'-thioadenosine + phosphate = 5-(methylsulfanyl)-alpha-D-ribose 1-phosphate + adenine</text>
        <dbReference type="Rhea" id="RHEA:11852"/>
        <dbReference type="ChEBI" id="CHEBI:16708"/>
        <dbReference type="ChEBI" id="CHEBI:17509"/>
        <dbReference type="ChEBI" id="CHEBI:43474"/>
        <dbReference type="ChEBI" id="CHEBI:58533"/>
        <dbReference type="EC" id="2.4.2.28"/>
    </reaction>
    <physiologicalReaction direction="left-to-right" evidence="9">
        <dbReference type="Rhea" id="RHEA:11853"/>
    </physiologicalReaction>
</comment>
<evidence type="ECO:0000256" key="2">
    <source>
        <dbReference type="ARBA" id="ARBA00007353"/>
    </source>
</evidence>
<evidence type="ECO:0000256" key="7">
    <source>
        <dbReference type="ARBA" id="ARBA00047989"/>
    </source>
</evidence>
<evidence type="ECO:0000256" key="1">
    <source>
        <dbReference type="ARBA" id="ARBA00000553"/>
    </source>
</evidence>
<dbReference type="GO" id="GO:0005507">
    <property type="term" value="F:copper ion binding"/>
    <property type="evidence" value="ECO:0007669"/>
    <property type="project" value="TreeGrafter"/>
</dbReference>
<dbReference type="GO" id="GO:0017061">
    <property type="term" value="F:S-methyl-5-thioadenosine phosphorylase activity"/>
    <property type="evidence" value="ECO:0007669"/>
    <property type="project" value="UniProtKB-EC"/>
</dbReference>